<dbReference type="InParanoid" id="J0WRS7"/>
<feature type="compositionally biased region" description="Pro residues" evidence="1">
    <location>
        <begin position="188"/>
        <end position="209"/>
    </location>
</feature>
<feature type="compositionally biased region" description="Low complexity" evidence="1">
    <location>
        <begin position="146"/>
        <end position="169"/>
    </location>
</feature>
<protein>
    <submittedName>
        <fullName evidence="2">Uncharacterized protein</fullName>
    </submittedName>
</protein>
<reference evidence="3" key="1">
    <citation type="journal article" date="2012" name="Science">
        <title>The Paleozoic origin of enzymatic lignin decomposition reconstructed from 31 fungal genomes.</title>
        <authorList>
            <person name="Floudas D."/>
            <person name="Binder M."/>
            <person name="Riley R."/>
            <person name="Barry K."/>
            <person name="Blanchette R.A."/>
            <person name="Henrissat B."/>
            <person name="Martinez A.T."/>
            <person name="Otillar R."/>
            <person name="Spatafora J.W."/>
            <person name="Yadav J.S."/>
            <person name="Aerts A."/>
            <person name="Benoit I."/>
            <person name="Boyd A."/>
            <person name="Carlson A."/>
            <person name="Copeland A."/>
            <person name="Coutinho P.M."/>
            <person name="de Vries R.P."/>
            <person name="Ferreira P."/>
            <person name="Findley K."/>
            <person name="Foster B."/>
            <person name="Gaskell J."/>
            <person name="Glotzer D."/>
            <person name="Gorecki P."/>
            <person name="Heitman J."/>
            <person name="Hesse C."/>
            <person name="Hori C."/>
            <person name="Igarashi K."/>
            <person name="Jurgens J.A."/>
            <person name="Kallen N."/>
            <person name="Kersten P."/>
            <person name="Kohler A."/>
            <person name="Kuees U."/>
            <person name="Kumar T.K.A."/>
            <person name="Kuo A."/>
            <person name="LaButti K."/>
            <person name="Larrondo L.F."/>
            <person name="Lindquist E."/>
            <person name="Ling A."/>
            <person name="Lombard V."/>
            <person name="Lucas S."/>
            <person name="Lundell T."/>
            <person name="Martin R."/>
            <person name="McLaughlin D.J."/>
            <person name="Morgenstern I."/>
            <person name="Morin E."/>
            <person name="Murat C."/>
            <person name="Nagy L.G."/>
            <person name="Nolan M."/>
            <person name="Ohm R.A."/>
            <person name="Patyshakuliyeva A."/>
            <person name="Rokas A."/>
            <person name="Ruiz-Duenas F.J."/>
            <person name="Sabat G."/>
            <person name="Salamov A."/>
            <person name="Samejima M."/>
            <person name="Schmutz J."/>
            <person name="Slot J.C."/>
            <person name="St John F."/>
            <person name="Stenlid J."/>
            <person name="Sun H."/>
            <person name="Sun S."/>
            <person name="Syed K."/>
            <person name="Tsang A."/>
            <person name="Wiebenga A."/>
            <person name="Young D."/>
            <person name="Pisabarro A."/>
            <person name="Eastwood D.C."/>
            <person name="Martin F."/>
            <person name="Cullen D."/>
            <person name="Grigoriev I.V."/>
            <person name="Hibbett D.S."/>
        </authorList>
    </citation>
    <scope>NUCLEOTIDE SEQUENCE [LARGE SCALE GENOMIC DNA]</scope>
    <source>
        <strain evidence="3">TFB10046</strain>
    </source>
</reference>
<dbReference type="AlphaFoldDB" id="J0WRS7"/>
<evidence type="ECO:0000256" key="1">
    <source>
        <dbReference type="SAM" id="MobiDB-lite"/>
    </source>
</evidence>
<organism evidence="2 3">
    <name type="scientific">Auricularia subglabra (strain TFB-10046 / SS5)</name>
    <name type="common">White-rot fungus</name>
    <name type="synonym">Auricularia delicata (strain TFB10046)</name>
    <dbReference type="NCBI Taxonomy" id="717982"/>
    <lineage>
        <taxon>Eukaryota</taxon>
        <taxon>Fungi</taxon>
        <taxon>Dikarya</taxon>
        <taxon>Basidiomycota</taxon>
        <taxon>Agaricomycotina</taxon>
        <taxon>Agaricomycetes</taxon>
        <taxon>Auriculariales</taxon>
        <taxon>Auriculariaceae</taxon>
        <taxon>Auricularia</taxon>
    </lineage>
</organism>
<gene>
    <name evidence="2" type="ORF">AURDEDRAFT_176224</name>
</gene>
<feature type="region of interest" description="Disordered" evidence="1">
    <location>
        <begin position="127"/>
        <end position="211"/>
    </location>
</feature>
<accession>J0WRS7</accession>
<name>J0WRS7_AURST</name>
<dbReference type="OrthoDB" id="10580840at2759"/>
<dbReference type="KEGG" id="adl:AURDEDRAFT_176224"/>
<evidence type="ECO:0000313" key="3">
    <source>
        <dbReference type="Proteomes" id="UP000006514"/>
    </source>
</evidence>
<dbReference type="EMBL" id="JH687924">
    <property type="protein sequence ID" value="EJD34726.1"/>
    <property type="molecule type" value="Genomic_DNA"/>
</dbReference>
<evidence type="ECO:0000313" key="2">
    <source>
        <dbReference type="EMBL" id="EJD34726.1"/>
    </source>
</evidence>
<keyword evidence="3" id="KW-1185">Reference proteome</keyword>
<dbReference type="Proteomes" id="UP000006514">
    <property type="component" value="Unassembled WGS sequence"/>
</dbReference>
<proteinExistence type="predicted"/>
<sequence>MVNWKSRYPYNPPEEMLDSDHDDRRPTDAAPPCDWEHTDGCGGIIVKATQQFAAHEAALAKTTILDFNTLRYLAKCCQAVHDFTLMAPSHDLRGCHEVHLAQLALDLHILGQWAQTALLAMHAARRRATSATSAQPPAEPPKPTERAAPTQTATPRRTPASARTPAPSRIPTPVCSTAPARKAAPARLPSPPESTPASLPPPEPRPVPPKMTTATATIDVAPQKKTSPTNLATPDSSPPMQLVVQYHSTLRGHSRPHPSVILRALHLIEGVSLAAVSYTRDDQIVLHAKAPCTAQTLLRHRFNIHNLLDTIFFPADKGFPVFDTGGSWTRLVVHDAPLPIFGKKGSAPRQLATLASDICASNGLDPEAVRSIRLLCPRDDQEKILRSSVDQCSPKYASLLICLSDDDVASQLLKGGAFVQYNWTSTWTSTLKNTNGAEYT</sequence>
<feature type="compositionally biased region" description="Low complexity" evidence="1">
    <location>
        <begin position="178"/>
        <end position="187"/>
    </location>
</feature>